<feature type="compositionally biased region" description="Pro residues" evidence="7">
    <location>
        <begin position="38"/>
        <end position="74"/>
    </location>
</feature>
<dbReference type="GO" id="GO:0036376">
    <property type="term" value="P:sodium ion export across plasma membrane"/>
    <property type="evidence" value="ECO:0007669"/>
    <property type="project" value="TreeGrafter"/>
</dbReference>
<keyword evidence="6 8" id="KW-0472">Membrane</keyword>
<comment type="caution">
    <text evidence="9">The sequence shown here is derived from an EMBL/GenBank/DDBJ whole genome shotgun (WGS) entry which is preliminary data.</text>
</comment>
<dbReference type="GO" id="GO:1990573">
    <property type="term" value="P:potassium ion import across plasma membrane"/>
    <property type="evidence" value="ECO:0007669"/>
    <property type="project" value="TreeGrafter"/>
</dbReference>
<dbReference type="PANTHER" id="PTHR11523:SF28">
    <property type="entry name" value="NA_K-ATPASE BETA SUBUNIT ISOFORM 4-RELATED"/>
    <property type="match status" value="1"/>
</dbReference>
<dbReference type="GO" id="GO:0001671">
    <property type="term" value="F:ATPase activator activity"/>
    <property type="evidence" value="ECO:0007669"/>
    <property type="project" value="TreeGrafter"/>
</dbReference>
<dbReference type="PANTHER" id="PTHR11523">
    <property type="entry name" value="SODIUM/POTASSIUM-DEPENDENT ATPASE BETA SUBUNIT"/>
    <property type="match status" value="1"/>
</dbReference>
<evidence type="ECO:0000256" key="2">
    <source>
        <dbReference type="ARBA" id="ARBA00005876"/>
    </source>
</evidence>
<proteinExistence type="inferred from homology"/>
<accession>A0AAD8DT63</accession>
<dbReference type="Pfam" id="PF00287">
    <property type="entry name" value="Na_K-ATPase"/>
    <property type="match status" value="2"/>
</dbReference>
<evidence type="ECO:0000256" key="3">
    <source>
        <dbReference type="ARBA" id="ARBA00022692"/>
    </source>
</evidence>
<dbReference type="Gene3D" id="2.60.40.1660">
    <property type="entry name" value="Na, k-atpase alpha subunit"/>
    <property type="match status" value="1"/>
</dbReference>
<protein>
    <submittedName>
        <fullName evidence="9">Uncharacterized protein</fullName>
    </submittedName>
</protein>
<name>A0AAD8DT63_MYTSE</name>
<dbReference type="GO" id="GO:0006883">
    <property type="term" value="P:intracellular sodium ion homeostasis"/>
    <property type="evidence" value="ECO:0007669"/>
    <property type="project" value="TreeGrafter"/>
</dbReference>
<keyword evidence="4" id="KW-0735">Signal-anchor</keyword>
<sequence length="385" mass="42765">MADQDGGKKPVKKSRTPPPAADEPPVGNDPSPSTEAGPPRPPPQQSSMLPPEPLQPQPPQPPPTPPPPPLTPPPPKKHHRPPPPPPPPPPEPPSPSVPTTSFDPGTGMQEREPCWESFTKGVYNRQTGEILYRTPKSWVQILAYTAVYLLFLATFTLVCLYISLVIIKKVVDFNTFENLKLQLLTYPEQGIGLTATPTAEGNMPLIWYKKGAKEDYEKYVQAIDKFLSSNRRKREVSSLGPCGEYPYGYGEKPCVIVRINKNFNWAGKPLHSNSTTANLAPPEVQAWMKMDGTKLWLQCSGYHSYDKEHIGKINYYPDPPGFDANMFPLDAHRNSPLVAIQISDFTMGLSLAIECKLWYDTGPSKINFMLYVAPGEKLGLNRIMS</sequence>
<feature type="region of interest" description="Disordered" evidence="7">
    <location>
        <begin position="1"/>
        <end position="111"/>
    </location>
</feature>
<dbReference type="EMBL" id="JARGEI010000015">
    <property type="protein sequence ID" value="KAJ8719148.1"/>
    <property type="molecule type" value="Genomic_DNA"/>
</dbReference>
<keyword evidence="3 8" id="KW-0812">Transmembrane</keyword>
<evidence type="ECO:0000256" key="6">
    <source>
        <dbReference type="ARBA" id="ARBA00023136"/>
    </source>
</evidence>
<evidence type="ECO:0000313" key="10">
    <source>
        <dbReference type="Proteomes" id="UP001231518"/>
    </source>
</evidence>
<evidence type="ECO:0000256" key="4">
    <source>
        <dbReference type="ARBA" id="ARBA00022968"/>
    </source>
</evidence>
<evidence type="ECO:0000256" key="1">
    <source>
        <dbReference type="ARBA" id="ARBA00004606"/>
    </source>
</evidence>
<evidence type="ECO:0000256" key="8">
    <source>
        <dbReference type="SAM" id="Phobius"/>
    </source>
</evidence>
<dbReference type="AlphaFoldDB" id="A0AAD8DT63"/>
<evidence type="ECO:0000256" key="5">
    <source>
        <dbReference type="ARBA" id="ARBA00022989"/>
    </source>
</evidence>
<feature type="transmembrane region" description="Helical" evidence="8">
    <location>
        <begin position="141"/>
        <end position="167"/>
    </location>
</feature>
<evidence type="ECO:0000256" key="7">
    <source>
        <dbReference type="SAM" id="MobiDB-lite"/>
    </source>
</evidence>
<dbReference type="GO" id="GO:0005890">
    <property type="term" value="C:sodium:potassium-exchanging ATPase complex"/>
    <property type="evidence" value="ECO:0007669"/>
    <property type="project" value="InterPro"/>
</dbReference>
<comment type="subcellular location">
    <subcellularLocation>
        <location evidence="1">Membrane</location>
        <topology evidence="1">Single-pass type II membrane protein</topology>
    </subcellularLocation>
</comment>
<comment type="similarity">
    <text evidence="2">Belongs to the X(+)/potassium ATPases subunit beta family.</text>
</comment>
<dbReference type="SUPFAM" id="SSF101447">
    <property type="entry name" value="Formin homology 2 domain (FH2 domain)"/>
    <property type="match status" value="1"/>
</dbReference>
<keyword evidence="10" id="KW-1185">Reference proteome</keyword>
<dbReference type="Proteomes" id="UP001231518">
    <property type="component" value="Chromosome 8"/>
</dbReference>
<reference evidence="9" key="1">
    <citation type="submission" date="2023-03" db="EMBL/GenBank/DDBJ databases">
        <title>Chromosome-level genomes of two armyworms, Mythimna separata and Mythimna loreyi, provide insights into the biosynthesis and reception of sex pheromones.</title>
        <authorList>
            <person name="Zhao H."/>
        </authorList>
    </citation>
    <scope>NUCLEOTIDE SEQUENCE</scope>
    <source>
        <strain evidence="9">BeijingLab</strain>
        <tissue evidence="9">Pupa</tissue>
    </source>
</reference>
<dbReference type="InterPro" id="IPR000402">
    <property type="entry name" value="Na/K_ATPase_sub_beta"/>
</dbReference>
<organism evidence="9 10">
    <name type="scientific">Mythimna separata</name>
    <name type="common">Oriental armyworm</name>
    <name type="synonym">Pseudaletia separata</name>
    <dbReference type="NCBI Taxonomy" id="271217"/>
    <lineage>
        <taxon>Eukaryota</taxon>
        <taxon>Metazoa</taxon>
        <taxon>Ecdysozoa</taxon>
        <taxon>Arthropoda</taxon>
        <taxon>Hexapoda</taxon>
        <taxon>Insecta</taxon>
        <taxon>Pterygota</taxon>
        <taxon>Neoptera</taxon>
        <taxon>Endopterygota</taxon>
        <taxon>Lepidoptera</taxon>
        <taxon>Glossata</taxon>
        <taxon>Ditrysia</taxon>
        <taxon>Noctuoidea</taxon>
        <taxon>Noctuidae</taxon>
        <taxon>Noctuinae</taxon>
        <taxon>Hadenini</taxon>
        <taxon>Mythimna</taxon>
    </lineage>
</organism>
<feature type="compositionally biased region" description="Pro residues" evidence="7">
    <location>
        <begin position="82"/>
        <end position="96"/>
    </location>
</feature>
<gene>
    <name evidence="9" type="ORF">PYW07_016704</name>
</gene>
<evidence type="ECO:0000313" key="9">
    <source>
        <dbReference type="EMBL" id="KAJ8719148.1"/>
    </source>
</evidence>
<dbReference type="GO" id="GO:0030007">
    <property type="term" value="P:intracellular potassium ion homeostasis"/>
    <property type="evidence" value="ECO:0007669"/>
    <property type="project" value="TreeGrafter"/>
</dbReference>
<dbReference type="InterPro" id="IPR038702">
    <property type="entry name" value="Na/K_ATPase_sub_beta_sf"/>
</dbReference>
<keyword evidence="5 8" id="KW-1133">Transmembrane helix</keyword>